<keyword evidence="3" id="KW-0418">Kinase</keyword>
<keyword evidence="2" id="KW-0808">Transferase</keyword>
<organism evidence="5 6">
    <name type="scientific">Marasmius tenuissimus</name>
    <dbReference type="NCBI Taxonomy" id="585030"/>
    <lineage>
        <taxon>Eukaryota</taxon>
        <taxon>Fungi</taxon>
        <taxon>Dikarya</taxon>
        <taxon>Basidiomycota</taxon>
        <taxon>Agaricomycotina</taxon>
        <taxon>Agaricomycetes</taxon>
        <taxon>Agaricomycetidae</taxon>
        <taxon>Agaricales</taxon>
        <taxon>Marasmiineae</taxon>
        <taxon>Marasmiaceae</taxon>
        <taxon>Marasmius</taxon>
    </lineage>
</organism>
<evidence type="ECO:0000313" key="6">
    <source>
        <dbReference type="Proteomes" id="UP001437256"/>
    </source>
</evidence>
<sequence length="71" mass="8148">MDDTDSFVKYIHNGNANPNDQLIPNDPDYPKAEFLSAIQHLQYEKMHRLVYVSDFQGYGDLLTDAQLMTSP</sequence>
<feature type="non-terminal residue" evidence="5">
    <location>
        <position position="71"/>
    </location>
</feature>
<gene>
    <name evidence="5" type="ORF">AAF712_016751</name>
</gene>
<accession>A0ABR2Z782</accession>
<evidence type="ECO:0000256" key="3">
    <source>
        <dbReference type="ARBA" id="ARBA00022777"/>
    </source>
</evidence>
<feature type="domain" description="Alpha-type protein kinase" evidence="4">
    <location>
        <begin position="1"/>
        <end position="71"/>
    </location>
</feature>
<keyword evidence="1" id="KW-0723">Serine/threonine-protein kinase</keyword>
<evidence type="ECO:0000256" key="1">
    <source>
        <dbReference type="ARBA" id="ARBA00022527"/>
    </source>
</evidence>
<name>A0ABR2Z782_9AGAR</name>
<proteinExistence type="predicted"/>
<comment type="caution">
    <text evidence="5">The sequence shown here is derived from an EMBL/GenBank/DDBJ whole genome shotgun (WGS) entry which is preliminary data.</text>
</comment>
<dbReference type="InterPro" id="IPR004166">
    <property type="entry name" value="a-kinase_dom"/>
</dbReference>
<evidence type="ECO:0000259" key="4">
    <source>
        <dbReference type="PROSITE" id="PS51158"/>
    </source>
</evidence>
<evidence type="ECO:0000256" key="2">
    <source>
        <dbReference type="ARBA" id="ARBA00022679"/>
    </source>
</evidence>
<keyword evidence="6" id="KW-1185">Reference proteome</keyword>
<evidence type="ECO:0000313" key="5">
    <source>
        <dbReference type="EMBL" id="KAL0056643.1"/>
    </source>
</evidence>
<dbReference type="EMBL" id="JBBXMP010001141">
    <property type="protein sequence ID" value="KAL0056643.1"/>
    <property type="molecule type" value="Genomic_DNA"/>
</dbReference>
<dbReference type="PROSITE" id="PS51158">
    <property type="entry name" value="ALPHA_KINASE"/>
    <property type="match status" value="1"/>
</dbReference>
<dbReference type="Gene3D" id="3.20.200.10">
    <property type="entry name" value="MHCK/EF2 kinase"/>
    <property type="match status" value="1"/>
</dbReference>
<dbReference type="Proteomes" id="UP001437256">
    <property type="component" value="Unassembled WGS sequence"/>
</dbReference>
<protein>
    <recommendedName>
        <fullName evidence="4">Alpha-type protein kinase domain-containing protein</fullName>
    </recommendedName>
</protein>
<reference evidence="5 6" key="1">
    <citation type="submission" date="2024-05" db="EMBL/GenBank/DDBJ databases">
        <title>A draft genome resource for the thread blight pathogen Marasmius tenuissimus strain MS-2.</title>
        <authorList>
            <person name="Yulfo-Soto G.E."/>
            <person name="Baruah I.K."/>
            <person name="Amoako-Attah I."/>
            <person name="Bukari Y."/>
            <person name="Meinhardt L.W."/>
            <person name="Bailey B.A."/>
            <person name="Cohen S.P."/>
        </authorList>
    </citation>
    <scope>NUCLEOTIDE SEQUENCE [LARGE SCALE GENOMIC DNA]</scope>
    <source>
        <strain evidence="5 6">MS-2</strain>
    </source>
</reference>
<dbReference type="Pfam" id="PF02816">
    <property type="entry name" value="Alpha_kinase"/>
    <property type="match status" value="1"/>
</dbReference>